<dbReference type="GO" id="GO:0003676">
    <property type="term" value="F:nucleic acid binding"/>
    <property type="evidence" value="ECO:0007669"/>
    <property type="project" value="InterPro"/>
</dbReference>
<dbReference type="AlphaFoldDB" id="A0A072TYC2"/>
<dbReference type="InterPro" id="IPR044730">
    <property type="entry name" value="RNase_H-like_dom_plant"/>
</dbReference>
<proteinExistence type="predicted"/>
<evidence type="ECO:0000313" key="3">
    <source>
        <dbReference type="EnsemblPlants" id="KEH22494"/>
    </source>
</evidence>
<dbReference type="EnsemblPlants" id="KEH22494">
    <property type="protein sequence ID" value="KEH22494"/>
    <property type="gene ID" value="MTR_7g451490"/>
</dbReference>
<reference evidence="2 4" key="1">
    <citation type="journal article" date="2011" name="Nature">
        <title>The Medicago genome provides insight into the evolution of rhizobial symbioses.</title>
        <authorList>
            <person name="Young N.D."/>
            <person name="Debelle F."/>
            <person name="Oldroyd G.E."/>
            <person name="Geurts R."/>
            <person name="Cannon S.B."/>
            <person name="Udvardi M.K."/>
            <person name="Benedito V.A."/>
            <person name="Mayer K.F."/>
            <person name="Gouzy J."/>
            <person name="Schoof H."/>
            <person name="Van de Peer Y."/>
            <person name="Proost S."/>
            <person name="Cook D.R."/>
            <person name="Meyers B.C."/>
            <person name="Spannagl M."/>
            <person name="Cheung F."/>
            <person name="De Mita S."/>
            <person name="Krishnakumar V."/>
            <person name="Gundlach H."/>
            <person name="Zhou S."/>
            <person name="Mudge J."/>
            <person name="Bharti A.K."/>
            <person name="Murray J.D."/>
            <person name="Naoumkina M.A."/>
            <person name="Rosen B."/>
            <person name="Silverstein K.A."/>
            <person name="Tang H."/>
            <person name="Rombauts S."/>
            <person name="Zhao P.X."/>
            <person name="Zhou P."/>
            <person name="Barbe V."/>
            <person name="Bardou P."/>
            <person name="Bechner M."/>
            <person name="Bellec A."/>
            <person name="Berger A."/>
            <person name="Berges H."/>
            <person name="Bidwell S."/>
            <person name="Bisseling T."/>
            <person name="Choisne N."/>
            <person name="Couloux A."/>
            <person name="Denny R."/>
            <person name="Deshpande S."/>
            <person name="Dai X."/>
            <person name="Doyle J.J."/>
            <person name="Dudez A.M."/>
            <person name="Farmer A.D."/>
            <person name="Fouteau S."/>
            <person name="Franken C."/>
            <person name="Gibelin C."/>
            <person name="Gish J."/>
            <person name="Goldstein S."/>
            <person name="Gonzalez A.J."/>
            <person name="Green P.J."/>
            <person name="Hallab A."/>
            <person name="Hartog M."/>
            <person name="Hua A."/>
            <person name="Humphray S.J."/>
            <person name="Jeong D.H."/>
            <person name="Jing Y."/>
            <person name="Jocker A."/>
            <person name="Kenton S.M."/>
            <person name="Kim D.J."/>
            <person name="Klee K."/>
            <person name="Lai H."/>
            <person name="Lang C."/>
            <person name="Lin S."/>
            <person name="Macmil S.L."/>
            <person name="Magdelenat G."/>
            <person name="Matthews L."/>
            <person name="McCorrison J."/>
            <person name="Monaghan E.L."/>
            <person name="Mun J.H."/>
            <person name="Najar F.Z."/>
            <person name="Nicholson C."/>
            <person name="Noirot C."/>
            <person name="O'Bleness M."/>
            <person name="Paule C.R."/>
            <person name="Poulain J."/>
            <person name="Prion F."/>
            <person name="Qin B."/>
            <person name="Qu C."/>
            <person name="Retzel E.F."/>
            <person name="Riddle C."/>
            <person name="Sallet E."/>
            <person name="Samain S."/>
            <person name="Samson N."/>
            <person name="Sanders I."/>
            <person name="Saurat O."/>
            <person name="Scarpelli C."/>
            <person name="Schiex T."/>
            <person name="Segurens B."/>
            <person name="Severin A.J."/>
            <person name="Sherrier D.J."/>
            <person name="Shi R."/>
            <person name="Sims S."/>
            <person name="Singer S.R."/>
            <person name="Sinharoy S."/>
            <person name="Sterck L."/>
            <person name="Viollet A."/>
            <person name="Wang B.B."/>
            <person name="Wang K."/>
            <person name="Wang M."/>
            <person name="Wang X."/>
            <person name="Warfsmann J."/>
            <person name="Weissenbach J."/>
            <person name="White D.D."/>
            <person name="White J.D."/>
            <person name="Wiley G.B."/>
            <person name="Wincker P."/>
            <person name="Xing Y."/>
            <person name="Yang L."/>
            <person name="Yao Z."/>
            <person name="Ying F."/>
            <person name="Zhai J."/>
            <person name="Zhou L."/>
            <person name="Zuber A."/>
            <person name="Denarie J."/>
            <person name="Dixon R.A."/>
            <person name="May G.D."/>
            <person name="Schwartz D.C."/>
            <person name="Rogers J."/>
            <person name="Quetier F."/>
            <person name="Town C.D."/>
            <person name="Roe B.A."/>
        </authorList>
    </citation>
    <scope>NUCLEOTIDE SEQUENCE [LARGE SCALE GENOMIC DNA]</scope>
    <source>
        <strain evidence="2">A17</strain>
        <strain evidence="3 4">cv. Jemalong A17</strain>
    </source>
</reference>
<evidence type="ECO:0000313" key="2">
    <source>
        <dbReference type="EMBL" id="KEH22494.1"/>
    </source>
</evidence>
<dbReference type="EMBL" id="CM001223">
    <property type="protein sequence ID" value="KEH22494.1"/>
    <property type="molecule type" value="Genomic_DNA"/>
</dbReference>
<dbReference type="InterPro" id="IPR002156">
    <property type="entry name" value="RNaseH_domain"/>
</dbReference>
<reference evidence="2 4" key="2">
    <citation type="journal article" date="2014" name="BMC Genomics">
        <title>An improved genome release (version Mt4.0) for the model legume Medicago truncatula.</title>
        <authorList>
            <person name="Tang H."/>
            <person name="Krishnakumar V."/>
            <person name="Bidwell S."/>
            <person name="Rosen B."/>
            <person name="Chan A."/>
            <person name="Zhou S."/>
            <person name="Gentzbittel L."/>
            <person name="Childs K.L."/>
            <person name="Yandell M."/>
            <person name="Gundlach H."/>
            <person name="Mayer K.F."/>
            <person name="Schwartz D.C."/>
            <person name="Town C.D."/>
        </authorList>
    </citation>
    <scope>GENOME REANNOTATION</scope>
    <source>
        <strain evidence="2">A17</strain>
        <strain evidence="3 4">cv. Jemalong A17</strain>
    </source>
</reference>
<accession>A0A072TYC2</accession>
<evidence type="ECO:0000259" key="1">
    <source>
        <dbReference type="Pfam" id="PF13456"/>
    </source>
</evidence>
<dbReference type="InterPro" id="IPR053151">
    <property type="entry name" value="RNase_H-like"/>
</dbReference>
<keyword evidence="4" id="KW-1185">Reference proteome</keyword>
<dbReference type="Pfam" id="PF13456">
    <property type="entry name" value="RVT_3"/>
    <property type="match status" value="1"/>
</dbReference>
<organism evidence="2 4">
    <name type="scientific">Medicago truncatula</name>
    <name type="common">Barrel medic</name>
    <name type="synonym">Medicago tribuloides</name>
    <dbReference type="NCBI Taxonomy" id="3880"/>
    <lineage>
        <taxon>Eukaryota</taxon>
        <taxon>Viridiplantae</taxon>
        <taxon>Streptophyta</taxon>
        <taxon>Embryophyta</taxon>
        <taxon>Tracheophyta</taxon>
        <taxon>Spermatophyta</taxon>
        <taxon>Magnoliopsida</taxon>
        <taxon>eudicotyledons</taxon>
        <taxon>Gunneridae</taxon>
        <taxon>Pentapetalae</taxon>
        <taxon>rosids</taxon>
        <taxon>fabids</taxon>
        <taxon>Fabales</taxon>
        <taxon>Fabaceae</taxon>
        <taxon>Papilionoideae</taxon>
        <taxon>50 kb inversion clade</taxon>
        <taxon>NPAAA clade</taxon>
        <taxon>Hologalegina</taxon>
        <taxon>IRL clade</taxon>
        <taxon>Trifolieae</taxon>
        <taxon>Medicago</taxon>
    </lineage>
</organism>
<reference evidence="3" key="3">
    <citation type="submission" date="2015-04" db="UniProtKB">
        <authorList>
            <consortium name="EnsemblPlants"/>
        </authorList>
    </citation>
    <scope>IDENTIFICATION</scope>
    <source>
        <strain evidence="3">cv. Jemalong A17</strain>
    </source>
</reference>
<dbReference type="PANTHER" id="PTHR47723">
    <property type="entry name" value="OS05G0353850 PROTEIN"/>
    <property type="match status" value="1"/>
</dbReference>
<protein>
    <recommendedName>
        <fullName evidence="1">RNase H type-1 domain-containing protein</fullName>
    </recommendedName>
</protein>
<name>A0A072TYC2_MEDTR</name>
<dbReference type="CDD" id="cd06222">
    <property type="entry name" value="RNase_H_like"/>
    <property type="match status" value="1"/>
</dbReference>
<dbReference type="HOGENOM" id="CLU_1996037_0_0_1"/>
<gene>
    <name evidence="2" type="ordered locus">MTR_7g451490</name>
</gene>
<feature type="domain" description="RNase H type-1" evidence="1">
    <location>
        <begin position="48"/>
        <end position="99"/>
    </location>
</feature>
<dbReference type="PANTHER" id="PTHR47723:SF23">
    <property type="entry name" value="REVERSE TRANSCRIPTASE-LIKE PROTEIN"/>
    <property type="match status" value="1"/>
</dbReference>
<dbReference type="GO" id="GO:0004523">
    <property type="term" value="F:RNA-DNA hybrid ribonuclease activity"/>
    <property type="evidence" value="ECO:0007669"/>
    <property type="project" value="InterPro"/>
</dbReference>
<dbReference type="Proteomes" id="UP000002051">
    <property type="component" value="Unassembled WGS sequence"/>
</dbReference>
<sequence length="125" mass="14136">MSFPLLDSFSVSSHRRQIREVLSVKWKAPSAPWLKVNTNGYVIGINDACGSLFRDHLDSFLGAFTCNLGTCSVFTAEVHAFILALEYAALHGWRNLWFKNPSLIPVLLRNHLKMLAVLVFRLSLF</sequence>
<evidence type="ECO:0000313" key="4">
    <source>
        <dbReference type="Proteomes" id="UP000002051"/>
    </source>
</evidence>